<name>A8XFV6_CAEBR</name>
<evidence type="ECO:0000313" key="2">
    <source>
        <dbReference type="EMBL" id="CAP31460.1"/>
    </source>
</evidence>
<reference evidence="2 3" key="1">
    <citation type="journal article" date="2003" name="PLoS Biol.">
        <title>The genome sequence of Caenorhabditis briggsae: a platform for comparative genomics.</title>
        <authorList>
            <person name="Stein L.D."/>
            <person name="Bao Z."/>
            <person name="Blasiar D."/>
            <person name="Blumenthal T."/>
            <person name="Brent M.R."/>
            <person name="Chen N."/>
            <person name="Chinwalla A."/>
            <person name="Clarke L."/>
            <person name="Clee C."/>
            <person name="Coghlan A."/>
            <person name="Coulson A."/>
            <person name="D'Eustachio P."/>
            <person name="Fitch D.H."/>
            <person name="Fulton L.A."/>
            <person name="Fulton R.E."/>
            <person name="Griffiths-Jones S."/>
            <person name="Harris T.W."/>
            <person name="Hillier L.W."/>
            <person name="Kamath R."/>
            <person name="Kuwabara P.E."/>
            <person name="Mardis E.R."/>
            <person name="Marra M.A."/>
            <person name="Miner T.L."/>
            <person name="Minx P."/>
            <person name="Mullikin J.C."/>
            <person name="Plumb R.W."/>
            <person name="Rogers J."/>
            <person name="Schein J.E."/>
            <person name="Sohrmann M."/>
            <person name="Spieth J."/>
            <person name="Stajich J.E."/>
            <person name="Wei C."/>
            <person name="Willey D."/>
            <person name="Wilson R.K."/>
            <person name="Durbin R."/>
            <person name="Waterston R.H."/>
        </authorList>
    </citation>
    <scope>NUCLEOTIDE SEQUENCE [LARGE SCALE GENOMIC DNA]</scope>
    <source>
        <strain evidence="2 3">AF16</strain>
    </source>
</reference>
<feature type="compositionally biased region" description="Polar residues" evidence="1">
    <location>
        <begin position="44"/>
        <end position="55"/>
    </location>
</feature>
<evidence type="ECO:0000313" key="4">
    <source>
        <dbReference type="WormBase" id="CBG12485"/>
    </source>
</evidence>
<evidence type="ECO:0000256" key="1">
    <source>
        <dbReference type="SAM" id="MobiDB-lite"/>
    </source>
</evidence>
<dbReference type="EMBL" id="HE600940">
    <property type="protein sequence ID" value="CAP31460.1"/>
    <property type="molecule type" value="Genomic_DNA"/>
</dbReference>
<keyword evidence="3" id="KW-1185">Reference proteome</keyword>
<dbReference type="RefSeq" id="XP_002640015.1">
    <property type="nucleotide sequence ID" value="XM_002639969.1"/>
</dbReference>
<feature type="region of interest" description="Disordered" evidence="1">
    <location>
        <begin position="1"/>
        <end position="69"/>
    </location>
</feature>
<dbReference type="Proteomes" id="UP000008549">
    <property type="component" value="Unassembled WGS sequence"/>
</dbReference>
<reference evidence="2 3" key="2">
    <citation type="journal article" date="2011" name="PLoS Genet.">
        <title>Caenorhabditis briggsae recombinant inbred line genotypes reveal inter-strain incompatibility and the evolution of recombination.</title>
        <authorList>
            <person name="Ross J.A."/>
            <person name="Koboldt D.C."/>
            <person name="Staisch J.E."/>
            <person name="Chamberlin H.M."/>
            <person name="Gupta B.P."/>
            <person name="Miller R.D."/>
            <person name="Baird S.E."/>
            <person name="Haag E.S."/>
        </authorList>
    </citation>
    <scope>NUCLEOTIDE SEQUENCE [LARGE SCALE GENOMIC DNA]</scope>
    <source>
        <strain evidence="2 3">AF16</strain>
    </source>
</reference>
<organism evidence="2 3">
    <name type="scientific">Caenorhabditis briggsae</name>
    <dbReference type="NCBI Taxonomy" id="6238"/>
    <lineage>
        <taxon>Eukaryota</taxon>
        <taxon>Metazoa</taxon>
        <taxon>Ecdysozoa</taxon>
        <taxon>Nematoda</taxon>
        <taxon>Chromadorea</taxon>
        <taxon>Rhabditida</taxon>
        <taxon>Rhabditina</taxon>
        <taxon>Rhabditomorpha</taxon>
        <taxon>Rhabditoidea</taxon>
        <taxon>Rhabditidae</taxon>
        <taxon>Peloderinae</taxon>
        <taxon>Caenorhabditis</taxon>
    </lineage>
</organism>
<dbReference type="FunCoup" id="A8XFV6">
    <property type="interactions" value="1272"/>
</dbReference>
<dbReference type="InParanoid" id="A8XFV6"/>
<evidence type="ECO:0000313" key="3">
    <source>
        <dbReference type="Proteomes" id="UP000008549"/>
    </source>
</evidence>
<sequence>MKRKQNKRKVFSDSDNDTAVTETEAPVRVRKRHLGRREREHARLSSNDNNFSEQRNFSKRTTSTSFSTASKPFSMNPTIDILSQAPSMFLERNQFPSLWITLPQKTIPLLEFVLEKKLISVLPGPLKVFLADWLMAVKRQMKGMLQNDVLRKKIKSVMAKDENILEHIDVRLRNFLREMLVTVLQTEEFAIFENGPWLPFAQNITRNVPLTTKLDETQLKILSTQLNKNVRDVISSFFTGPRESKSDIRKIYHQILLFVVKFTLNTLRHVLKFDPQTLRFFYDGEIEDEATTKSNYQTTYQNSHEKNVVEERVVNPLKFLLPTPAVVPKIDRLPRDFDPTVPPPQVTHSSNNGIKKSFIKEFNPVVTSNSSLPASNSSALNNNLLEEVTEEELLSARNLRPSSVASATAFSSLSAIDREKVPEKWINAYKMTLEINRNLKAELGRLDARHKELKEEANGSKDARKLMVTIFGESLIRNISKNDIKIYESLVQTVQYLAWKIRKADIIKFRRTSENHGWSSVRHILVKILANDKADHEKVVAGMCATILHDIYRCHISNLSFREDSSLLPKSRFNDVFRVAFPVFNDAIVEYIQKGKKEVIYETLASRLETEPDSSPWSSEANRSSNVFSNNNYSTHSQNSSQKCTDICHINFMRQFAKPIRRNL</sequence>
<dbReference type="CTD" id="8582009"/>
<accession>A8XFV6</accession>
<protein>
    <submittedName>
        <fullName evidence="2">Protein CBG12485</fullName>
    </submittedName>
</protein>
<proteinExistence type="predicted"/>
<feature type="compositionally biased region" description="Low complexity" evidence="1">
    <location>
        <begin position="59"/>
        <end position="69"/>
    </location>
</feature>
<dbReference type="eggNOG" id="ENOG502THY2">
    <property type="taxonomic scope" value="Eukaryota"/>
</dbReference>
<dbReference type="GeneID" id="8582009"/>
<dbReference type="KEGG" id="cbr:CBG_12485"/>
<dbReference type="WormBase" id="CBG12485">
    <property type="protein sequence ID" value="CBP38873"/>
    <property type="gene ID" value="WBGene00033430"/>
</dbReference>
<gene>
    <name evidence="2 4" type="ORF">CBG12485</name>
    <name evidence="2" type="ORF">CBG_12485</name>
</gene>
<dbReference type="AlphaFoldDB" id="A8XFV6"/>
<dbReference type="HOGENOM" id="CLU_413458_0_0_1"/>